<dbReference type="AlphaFoldDB" id="A0AA88YFC4"/>
<dbReference type="InterPro" id="IPR013642">
    <property type="entry name" value="CLCA_N"/>
</dbReference>
<accession>A0AA88YFC4</accession>
<dbReference type="Pfam" id="PF00092">
    <property type="entry name" value="VWA"/>
    <property type="match status" value="1"/>
</dbReference>
<dbReference type="SMART" id="SM00327">
    <property type="entry name" value="VWA"/>
    <property type="match status" value="1"/>
</dbReference>
<feature type="domain" description="VWFA" evidence="1">
    <location>
        <begin position="218"/>
        <end position="390"/>
    </location>
</feature>
<organism evidence="2 3">
    <name type="scientific">Pinctada imbricata</name>
    <name type="common">Atlantic pearl-oyster</name>
    <name type="synonym">Pinctada martensii</name>
    <dbReference type="NCBI Taxonomy" id="66713"/>
    <lineage>
        <taxon>Eukaryota</taxon>
        <taxon>Metazoa</taxon>
        <taxon>Spiralia</taxon>
        <taxon>Lophotrochozoa</taxon>
        <taxon>Mollusca</taxon>
        <taxon>Bivalvia</taxon>
        <taxon>Autobranchia</taxon>
        <taxon>Pteriomorphia</taxon>
        <taxon>Pterioida</taxon>
        <taxon>Pterioidea</taxon>
        <taxon>Pteriidae</taxon>
        <taxon>Pinctada</taxon>
    </lineage>
</organism>
<dbReference type="PANTHER" id="PTHR10579">
    <property type="entry name" value="CALCIUM-ACTIVATED CHLORIDE CHANNEL REGULATOR"/>
    <property type="match status" value="1"/>
</dbReference>
<gene>
    <name evidence="2" type="ORF">FSP39_001599</name>
</gene>
<dbReference type="InterPro" id="IPR036465">
    <property type="entry name" value="vWFA_dom_sf"/>
</dbReference>
<name>A0AA88YFC4_PINIB</name>
<proteinExistence type="predicted"/>
<sequence length="781" mass="85508">MGNFPIIVDHKIYNDYVPEVRGLQYCGGYGLFMHLTPEFLSNKHRMSLGDRGRTIVHEWAHLRYGVLDEYPSIQKANKTLNFYSVEGTWKPVRCTNDIKGSLLTDCSDESTKCRRSSTGFPEENCIFCPSDSNTAKASLMGYNFLNNLEEFCDIDDPSTPSARRHNSNADNLQNKYCNGQSIWEILRKNIDINATIPGSPQMNTDPTFRVFKQQSALVVVFVLDVSGSMKGKLLQNLRKAADSYISDTANDKTWVGIVEFSSVAYICHNITRVTSTTVRKSLVNALPTSASGQTSIGAGLEKAYQMIKKHGRNITGATILLATDGKENTRPYIKDMKPYIISEDIRVNALAITDKADPKIEKLARDTDGSSSFYPGSDNPSLMNNAFDNLVPPDEVSVQISSSAVSITKGEDQRIEFYVDASMSRDVKVRISVSESNVSVMTSIQTPTGKMMYRPSFKDNTGSIKTFHLKGRNEPGMYLIRLSTNSTDVISGGVQVTSKMSGGMASHRTKRMATMQMAVDVTGWLSNDIFRISHMQKISVHASILKGYAAIIYGNVSAWIDDGRGNETILPLKDDGIASSYDVRIADSPQMLRRNPDTAKKVPMTTSPKPAGEIETLAIKPEAQNMTYYIGIRGIDDKDNYGDMSNIISLSVITDPQWTGYTDTGSGYVDKESDYTGNGSGLAGNGSGYADFGSGYADIESSYADNGSGYAGDGSGNADNGSANAGDVSKFISRNGHIRSREAPSGIKIEVSIDEAIIALRRKDNGRKKDVITHGIMTVMH</sequence>
<evidence type="ECO:0000313" key="2">
    <source>
        <dbReference type="EMBL" id="KAK3104414.1"/>
    </source>
</evidence>
<reference evidence="2" key="1">
    <citation type="submission" date="2019-08" db="EMBL/GenBank/DDBJ databases">
        <title>The improved chromosome-level genome for the pearl oyster Pinctada fucata martensii using PacBio sequencing and Hi-C.</title>
        <authorList>
            <person name="Zheng Z."/>
        </authorList>
    </citation>
    <scope>NUCLEOTIDE SEQUENCE</scope>
    <source>
        <strain evidence="2">ZZ-2019</strain>
        <tissue evidence="2">Adductor muscle</tissue>
    </source>
</reference>
<dbReference type="InterPro" id="IPR051266">
    <property type="entry name" value="CLCR"/>
</dbReference>
<evidence type="ECO:0000259" key="1">
    <source>
        <dbReference type="PROSITE" id="PS50234"/>
    </source>
</evidence>
<dbReference type="InterPro" id="IPR002035">
    <property type="entry name" value="VWF_A"/>
</dbReference>
<protein>
    <recommendedName>
        <fullName evidence="1">VWFA domain-containing protein</fullName>
    </recommendedName>
</protein>
<dbReference type="Proteomes" id="UP001186944">
    <property type="component" value="Unassembled WGS sequence"/>
</dbReference>
<keyword evidence="3" id="KW-1185">Reference proteome</keyword>
<dbReference type="Gene3D" id="3.40.50.410">
    <property type="entry name" value="von Willebrand factor, type A domain"/>
    <property type="match status" value="1"/>
</dbReference>
<dbReference type="SUPFAM" id="SSF53300">
    <property type="entry name" value="vWA-like"/>
    <property type="match status" value="1"/>
</dbReference>
<dbReference type="EMBL" id="VSWD01000004">
    <property type="protein sequence ID" value="KAK3104414.1"/>
    <property type="molecule type" value="Genomic_DNA"/>
</dbReference>
<dbReference type="PROSITE" id="PS50234">
    <property type="entry name" value="VWFA"/>
    <property type="match status" value="1"/>
</dbReference>
<dbReference type="CDD" id="cd00198">
    <property type="entry name" value="vWFA"/>
    <property type="match status" value="1"/>
</dbReference>
<comment type="caution">
    <text evidence="2">The sequence shown here is derived from an EMBL/GenBank/DDBJ whole genome shotgun (WGS) entry which is preliminary data.</text>
</comment>
<dbReference type="Pfam" id="PF08434">
    <property type="entry name" value="CLCA"/>
    <property type="match status" value="1"/>
</dbReference>
<evidence type="ECO:0000313" key="3">
    <source>
        <dbReference type="Proteomes" id="UP001186944"/>
    </source>
</evidence>
<dbReference type="PANTHER" id="PTHR10579:SF177">
    <property type="entry name" value="CALCIUM-ACTIVATED CHLORIDE CHANNEL REGULATOR 4-LIKE PROTEIN"/>
    <property type="match status" value="1"/>
</dbReference>